<dbReference type="EMBL" id="FSRL01000001">
    <property type="protein sequence ID" value="SIN74432.1"/>
    <property type="molecule type" value="Genomic_DNA"/>
</dbReference>
<organism evidence="2 3">
    <name type="scientific">Vannielia litorea</name>
    <dbReference type="NCBI Taxonomy" id="1217970"/>
    <lineage>
        <taxon>Bacteria</taxon>
        <taxon>Pseudomonadati</taxon>
        <taxon>Pseudomonadota</taxon>
        <taxon>Alphaproteobacteria</taxon>
        <taxon>Rhodobacterales</taxon>
        <taxon>Paracoccaceae</taxon>
        <taxon>Vannielia</taxon>
    </lineage>
</organism>
<dbReference type="Gene3D" id="3.30.70.790">
    <property type="entry name" value="UreE, C-terminal domain"/>
    <property type="match status" value="1"/>
</dbReference>
<accession>A0A1N6DUH3</accession>
<feature type="domain" description="DUF2007" evidence="1">
    <location>
        <begin position="1"/>
        <end position="64"/>
    </location>
</feature>
<dbReference type="AlphaFoldDB" id="A0A1N6DUH3"/>
<evidence type="ECO:0000313" key="2">
    <source>
        <dbReference type="EMBL" id="SIN74432.1"/>
    </source>
</evidence>
<proteinExistence type="predicted"/>
<gene>
    <name evidence="2" type="ORF">SAMN05444002_0021</name>
</gene>
<evidence type="ECO:0000259" key="1">
    <source>
        <dbReference type="Pfam" id="PF09413"/>
    </source>
</evidence>
<dbReference type="STRING" id="1217970.SAMN05444002_0021"/>
<dbReference type="Proteomes" id="UP000184932">
    <property type="component" value="Unassembled WGS sequence"/>
</dbReference>
<keyword evidence="3" id="KW-1185">Reference proteome</keyword>
<sequence>MKAVLRTTDPTQLAFAKALLDGEDIACFEMDVHMSVLEGSIGILPRRLMVADADHAEAVEVLRDNGVDGVVD</sequence>
<dbReference type="InterPro" id="IPR018551">
    <property type="entry name" value="DUF2007"/>
</dbReference>
<dbReference type="RefSeq" id="WP_074254257.1">
    <property type="nucleotide sequence ID" value="NZ_FSRL01000001.1"/>
</dbReference>
<name>A0A1N6DUH3_9RHOB</name>
<dbReference type="InterPro" id="IPR011322">
    <property type="entry name" value="N-reg_PII-like_a/b"/>
</dbReference>
<dbReference type="OrthoDB" id="5297170at2"/>
<dbReference type="Pfam" id="PF09413">
    <property type="entry name" value="DUF2007"/>
    <property type="match status" value="1"/>
</dbReference>
<dbReference type="SUPFAM" id="SSF54913">
    <property type="entry name" value="GlnB-like"/>
    <property type="match status" value="1"/>
</dbReference>
<evidence type="ECO:0000313" key="3">
    <source>
        <dbReference type="Proteomes" id="UP000184932"/>
    </source>
</evidence>
<protein>
    <submittedName>
        <fullName evidence="2">Putative signal transducing protein</fullName>
    </submittedName>
</protein>
<reference evidence="3" key="1">
    <citation type="submission" date="2016-11" db="EMBL/GenBank/DDBJ databases">
        <authorList>
            <person name="Varghese N."/>
            <person name="Submissions S."/>
        </authorList>
    </citation>
    <scope>NUCLEOTIDE SEQUENCE [LARGE SCALE GENOMIC DNA]</scope>
    <source>
        <strain evidence="3">DSM 29440</strain>
    </source>
</reference>